<comment type="caution">
    <text evidence="1">The sequence shown here is derived from an EMBL/GenBank/DDBJ whole genome shotgun (WGS) entry which is preliminary data.</text>
</comment>
<dbReference type="AlphaFoldDB" id="A0A5S5ME52"/>
<organism evidence="1 2">
    <name type="scientific">Desulfobotulus mexicanus</name>
    <dbReference type="NCBI Taxonomy" id="2586642"/>
    <lineage>
        <taxon>Bacteria</taxon>
        <taxon>Pseudomonadati</taxon>
        <taxon>Thermodesulfobacteriota</taxon>
        <taxon>Desulfobacteria</taxon>
        <taxon>Desulfobacterales</taxon>
        <taxon>Desulfobacteraceae</taxon>
        <taxon>Desulfobotulus</taxon>
    </lineage>
</organism>
<accession>A0A5S5ME52</accession>
<dbReference type="RefSeq" id="WP_139449854.1">
    <property type="nucleotide sequence ID" value="NZ_VDMB01000017.1"/>
</dbReference>
<reference evidence="1 2" key="1">
    <citation type="submission" date="2019-06" db="EMBL/GenBank/DDBJ databases">
        <title>Desulfobotulus mexicanus sp. nov., a novel sulfate-reducing bacterium isolated from the sediment of an alkaline crater lake in Mexico.</title>
        <authorList>
            <person name="Hirschler-Rea A."/>
        </authorList>
    </citation>
    <scope>NUCLEOTIDE SEQUENCE [LARGE SCALE GENOMIC DNA]</scope>
    <source>
        <strain evidence="1 2">PAR22N</strain>
    </source>
</reference>
<evidence type="ECO:0000313" key="1">
    <source>
        <dbReference type="EMBL" id="TYT73984.1"/>
    </source>
</evidence>
<proteinExistence type="predicted"/>
<dbReference type="OrthoDB" id="5422620at2"/>
<gene>
    <name evidence="1" type="ORF">FIM25_12545</name>
</gene>
<protein>
    <submittedName>
        <fullName evidence="1">Uncharacterized protein</fullName>
    </submittedName>
</protein>
<dbReference type="EMBL" id="VDMB01000017">
    <property type="protein sequence ID" value="TYT73984.1"/>
    <property type="molecule type" value="Genomic_DNA"/>
</dbReference>
<keyword evidence="2" id="KW-1185">Reference proteome</keyword>
<evidence type="ECO:0000313" key="2">
    <source>
        <dbReference type="Proteomes" id="UP000321899"/>
    </source>
</evidence>
<dbReference type="Proteomes" id="UP000321899">
    <property type="component" value="Unassembled WGS sequence"/>
</dbReference>
<name>A0A5S5ME52_9BACT</name>
<sequence>MDTCPACKAKTAEKTTCHRCKLDLQLFLDVEKEAENHAIKARQAHEKKDMETLYIHSSRWVSLKASPEACRLLAISALHMQNYPKALMAQKMAARLSGKYSDTQECRQT</sequence>